<evidence type="ECO:0000256" key="5">
    <source>
        <dbReference type="SAM" id="Coils"/>
    </source>
</evidence>
<evidence type="ECO:0000256" key="1">
    <source>
        <dbReference type="ARBA" id="ARBA00004127"/>
    </source>
</evidence>
<dbReference type="Pfam" id="PF01988">
    <property type="entry name" value="VIT1"/>
    <property type="match status" value="1"/>
</dbReference>
<dbReference type="GO" id="GO:0030026">
    <property type="term" value="P:intracellular manganese ion homeostasis"/>
    <property type="evidence" value="ECO:0007669"/>
    <property type="project" value="InterPro"/>
</dbReference>
<dbReference type="PANTHER" id="PTHR31851">
    <property type="entry name" value="FE(2+)/MN(2+) TRANSPORTER PCL1"/>
    <property type="match status" value="1"/>
</dbReference>
<dbReference type="EMBL" id="FPBA01000009">
    <property type="protein sequence ID" value="SFT74406.1"/>
    <property type="molecule type" value="Genomic_DNA"/>
</dbReference>
<feature type="transmembrane region" description="Helical" evidence="7">
    <location>
        <begin position="222"/>
        <end position="241"/>
    </location>
</feature>
<dbReference type="InterPro" id="IPR008217">
    <property type="entry name" value="Ccc1_fam"/>
</dbReference>
<evidence type="ECO:0000256" key="3">
    <source>
        <dbReference type="ARBA" id="ARBA00022989"/>
    </source>
</evidence>
<evidence type="ECO:0000256" key="7">
    <source>
        <dbReference type="SAM" id="Phobius"/>
    </source>
</evidence>
<evidence type="ECO:0000313" key="9">
    <source>
        <dbReference type="Proteomes" id="UP000199546"/>
    </source>
</evidence>
<proteinExistence type="predicted"/>
<protein>
    <submittedName>
        <fullName evidence="8">Predicted Fe2+/Mn2+ transporter, VIT1/CCC1 family</fullName>
    </submittedName>
</protein>
<keyword evidence="3 7" id="KW-1133">Transmembrane helix</keyword>
<feature type="coiled-coil region" evidence="5">
    <location>
        <begin position="80"/>
        <end position="107"/>
    </location>
</feature>
<comment type="subcellular location">
    <subcellularLocation>
        <location evidence="1">Endomembrane system</location>
        <topology evidence="1">Multi-pass membrane protein</topology>
    </subcellularLocation>
</comment>
<sequence>MTAGTDDRPQGEPAALHEHHHADASGGWLRAAVFGAMDGLVTNTALVAGVGGGGAAPRTIVLSGVAGLVAGAISMALGEYTSVKTQNEQLELEVAKERRELEHHPEEEHAELVGMLRARGVEEGLATEVATQLSRDPEVALRLHVLAELGVSPEDQPSPTTAAVSSFLTFSLGAVLPLLPYLLGLSLLWVALLCGGLGLVVAGALSSRFTPRPWWFAGLRQLLFGAVAAGATYLIGAAIGVTTS</sequence>
<keyword evidence="4 7" id="KW-0472">Membrane</keyword>
<gene>
    <name evidence="8" type="ORF">SAMN05660657_02759</name>
</gene>
<dbReference type="STRING" id="1296565.SAMN05660657_02759"/>
<accession>A0A1I7AHI1</accession>
<reference evidence="9" key="1">
    <citation type="submission" date="2016-10" db="EMBL/GenBank/DDBJ databases">
        <authorList>
            <person name="Varghese N."/>
            <person name="Submissions S."/>
        </authorList>
    </citation>
    <scope>NUCLEOTIDE SEQUENCE [LARGE SCALE GENOMIC DNA]</scope>
    <source>
        <strain evidence="9">DSM 46136</strain>
    </source>
</reference>
<evidence type="ECO:0000256" key="6">
    <source>
        <dbReference type="SAM" id="MobiDB-lite"/>
    </source>
</evidence>
<dbReference type="RefSeq" id="WP_245784705.1">
    <property type="nucleotide sequence ID" value="NZ_FPBA01000009.1"/>
</dbReference>
<dbReference type="GO" id="GO:0012505">
    <property type="term" value="C:endomembrane system"/>
    <property type="evidence" value="ECO:0007669"/>
    <property type="project" value="UniProtKB-SubCell"/>
</dbReference>
<dbReference type="GO" id="GO:0005384">
    <property type="term" value="F:manganese ion transmembrane transporter activity"/>
    <property type="evidence" value="ECO:0007669"/>
    <property type="project" value="InterPro"/>
</dbReference>
<dbReference type="AlphaFoldDB" id="A0A1I7AHI1"/>
<dbReference type="Proteomes" id="UP000199546">
    <property type="component" value="Unassembled WGS sequence"/>
</dbReference>
<feature type="region of interest" description="Disordered" evidence="6">
    <location>
        <begin position="1"/>
        <end position="21"/>
    </location>
</feature>
<feature type="transmembrane region" description="Helical" evidence="7">
    <location>
        <begin position="162"/>
        <end position="183"/>
    </location>
</feature>
<organism evidence="8 9">
    <name type="scientific">Geodermatophilus amargosae</name>
    <dbReference type="NCBI Taxonomy" id="1296565"/>
    <lineage>
        <taxon>Bacteria</taxon>
        <taxon>Bacillati</taxon>
        <taxon>Actinomycetota</taxon>
        <taxon>Actinomycetes</taxon>
        <taxon>Geodermatophilales</taxon>
        <taxon>Geodermatophilaceae</taxon>
        <taxon>Geodermatophilus</taxon>
    </lineage>
</organism>
<name>A0A1I7AHI1_9ACTN</name>
<keyword evidence="5" id="KW-0175">Coiled coil</keyword>
<evidence type="ECO:0000256" key="2">
    <source>
        <dbReference type="ARBA" id="ARBA00022692"/>
    </source>
</evidence>
<keyword evidence="9" id="KW-1185">Reference proteome</keyword>
<evidence type="ECO:0000256" key="4">
    <source>
        <dbReference type="ARBA" id="ARBA00023136"/>
    </source>
</evidence>
<feature type="transmembrane region" description="Helical" evidence="7">
    <location>
        <begin position="189"/>
        <end position="210"/>
    </location>
</feature>
<keyword evidence="2 7" id="KW-0812">Transmembrane</keyword>
<evidence type="ECO:0000313" key="8">
    <source>
        <dbReference type="EMBL" id="SFT74406.1"/>
    </source>
</evidence>